<evidence type="ECO:0000313" key="3">
    <source>
        <dbReference type="Proteomes" id="UP000619238"/>
    </source>
</evidence>
<protein>
    <recommendedName>
        <fullName evidence="4">DUF4251 domain-containing protein</fullName>
    </recommendedName>
</protein>
<organism evidence="2 3">
    <name type="scientific">Kordia aestuariivivens</name>
    <dbReference type="NCBI Taxonomy" id="2759037"/>
    <lineage>
        <taxon>Bacteria</taxon>
        <taxon>Pseudomonadati</taxon>
        <taxon>Bacteroidota</taxon>
        <taxon>Flavobacteriia</taxon>
        <taxon>Flavobacteriales</taxon>
        <taxon>Flavobacteriaceae</taxon>
        <taxon>Kordia</taxon>
    </lineage>
</organism>
<proteinExistence type="predicted"/>
<dbReference type="Proteomes" id="UP000619238">
    <property type="component" value="Unassembled WGS sequence"/>
</dbReference>
<keyword evidence="3" id="KW-1185">Reference proteome</keyword>
<gene>
    <name evidence="2" type="ORF">H2O64_02160</name>
</gene>
<evidence type="ECO:0008006" key="4">
    <source>
        <dbReference type="Google" id="ProtNLM"/>
    </source>
</evidence>
<feature type="signal peptide" evidence="1">
    <location>
        <begin position="1"/>
        <end position="20"/>
    </location>
</feature>
<name>A0ABR7Q4L0_9FLAO</name>
<keyword evidence="1" id="KW-0732">Signal</keyword>
<dbReference type="RefSeq" id="WP_187560490.1">
    <property type="nucleotide sequence ID" value="NZ_JACGWS010000001.1"/>
</dbReference>
<dbReference type="PROSITE" id="PS51257">
    <property type="entry name" value="PROKAR_LIPOPROTEIN"/>
    <property type="match status" value="1"/>
</dbReference>
<comment type="caution">
    <text evidence="2">The sequence shown here is derived from an EMBL/GenBank/DDBJ whole genome shotgun (WGS) entry which is preliminary data.</text>
</comment>
<evidence type="ECO:0000256" key="1">
    <source>
        <dbReference type="SAM" id="SignalP"/>
    </source>
</evidence>
<feature type="chain" id="PRO_5045046510" description="DUF4251 domain-containing protein" evidence="1">
    <location>
        <begin position="21"/>
        <end position="194"/>
    </location>
</feature>
<reference evidence="2 3" key="1">
    <citation type="submission" date="2020-07" db="EMBL/GenBank/DDBJ databases">
        <title>Description of Kordia aestuariivivens sp. nov., isolated from a tidal flat.</title>
        <authorList>
            <person name="Park S."/>
            <person name="Yoon J.-H."/>
        </authorList>
    </citation>
    <scope>NUCLEOTIDE SEQUENCE [LARGE SCALE GENOMIC DNA]</scope>
    <source>
        <strain evidence="2 3">YSTF-M3</strain>
    </source>
</reference>
<sequence>MKKLHQLILGVLIISLSSCASFSNKISKKESVRLTKKNIQDIEGTYEFQPFKSFGARGNRVYDVSNDIKNIDQYLVGEAIAFGSKTDYTVDLKVVSQHEISFSFKNKNTLVYETTLKMKLKSNGLIHLDNKYVKATGIPFLFGGITSKKMRIGLSKEGNLLLNYAYDSFGSILIFSAGTSYNHSHHYKKINSSL</sequence>
<evidence type="ECO:0000313" key="2">
    <source>
        <dbReference type="EMBL" id="MBC8753457.1"/>
    </source>
</evidence>
<accession>A0ABR7Q4L0</accession>
<dbReference type="EMBL" id="JACGWS010000001">
    <property type="protein sequence ID" value="MBC8753457.1"/>
    <property type="molecule type" value="Genomic_DNA"/>
</dbReference>